<dbReference type="AlphaFoldDB" id="A0A8H6Y2S6"/>
<organism evidence="2 3">
    <name type="scientific">Mycena sanguinolenta</name>
    <dbReference type="NCBI Taxonomy" id="230812"/>
    <lineage>
        <taxon>Eukaryota</taxon>
        <taxon>Fungi</taxon>
        <taxon>Dikarya</taxon>
        <taxon>Basidiomycota</taxon>
        <taxon>Agaricomycotina</taxon>
        <taxon>Agaricomycetes</taxon>
        <taxon>Agaricomycetidae</taxon>
        <taxon>Agaricales</taxon>
        <taxon>Marasmiineae</taxon>
        <taxon>Mycenaceae</taxon>
        <taxon>Mycena</taxon>
    </lineage>
</organism>
<keyword evidence="3" id="KW-1185">Reference proteome</keyword>
<feature type="compositionally biased region" description="Low complexity" evidence="1">
    <location>
        <begin position="235"/>
        <end position="244"/>
    </location>
</feature>
<feature type="compositionally biased region" description="Low complexity" evidence="1">
    <location>
        <begin position="169"/>
        <end position="196"/>
    </location>
</feature>
<sequence length="467" mass="49943">MAQTPTPVPSTSSGLNPPAPAPIKRAAVPRDELRLRLMKEYRKHTPKPSTQQYHELLAEIQKLPGPGNNEYKLSSLRQWFASKNSKSKSTPNPQNVEVKRNPLYPSLTSQHLEQLTNLYEVTPPDIREKACVFWPTSASFPGANPEHIRAWIIERDPSLAVNFTGASTSTSASAFTPVPSASTSTPAPSASTSTAARQRPPRIDTEANVDASDYASGLPTPSDTTSPEPYPPPISASSATSAPFGGPGSGASDVERVTSASARYHPYRPPTPSSSRASSFFKPEPANSPLIAKLASLPFSPLTKFSPLTSPVEARFPSLAPSTSMSNSPLIPTRESLPPASTSCYMATPPPSTYDAFFRSAATSRAAEMLPTPPPSASALIPSKLSIPTPASPIPTPPSPSPPPSEPDFVTTIFLAVRAEMEKPDSMDAKVPTSYAEFEEMLAPYEKKMLKIRDSLKNYDTSSSAPT</sequence>
<comment type="caution">
    <text evidence="2">The sequence shown here is derived from an EMBL/GenBank/DDBJ whole genome shotgun (WGS) entry which is preliminary data.</text>
</comment>
<feature type="compositionally biased region" description="Pro residues" evidence="1">
    <location>
        <begin position="390"/>
        <end position="406"/>
    </location>
</feature>
<gene>
    <name evidence="2" type="ORF">MSAN_01656800</name>
</gene>
<dbReference type="EMBL" id="JACAZH010000014">
    <property type="protein sequence ID" value="KAF7350946.1"/>
    <property type="molecule type" value="Genomic_DNA"/>
</dbReference>
<reference evidence="2" key="1">
    <citation type="submission" date="2020-05" db="EMBL/GenBank/DDBJ databases">
        <title>Mycena genomes resolve the evolution of fungal bioluminescence.</title>
        <authorList>
            <person name="Tsai I.J."/>
        </authorList>
    </citation>
    <scope>NUCLEOTIDE SEQUENCE</scope>
    <source>
        <strain evidence="2">160909Yilan</strain>
    </source>
</reference>
<feature type="region of interest" description="Disordered" evidence="1">
    <location>
        <begin position="1"/>
        <end position="30"/>
    </location>
</feature>
<evidence type="ECO:0000313" key="3">
    <source>
        <dbReference type="Proteomes" id="UP000623467"/>
    </source>
</evidence>
<dbReference type="Proteomes" id="UP000623467">
    <property type="component" value="Unassembled WGS sequence"/>
</dbReference>
<protein>
    <submittedName>
        <fullName evidence="2">Uncharacterized protein</fullName>
    </submittedName>
</protein>
<feature type="region of interest" description="Disordered" evidence="1">
    <location>
        <begin position="369"/>
        <end position="408"/>
    </location>
</feature>
<feature type="region of interest" description="Disordered" evidence="1">
    <location>
        <begin position="169"/>
        <end position="254"/>
    </location>
</feature>
<name>A0A8H6Y2S6_9AGAR</name>
<dbReference type="OrthoDB" id="2966178at2759"/>
<evidence type="ECO:0000256" key="1">
    <source>
        <dbReference type="SAM" id="MobiDB-lite"/>
    </source>
</evidence>
<feature type="region of interest" description="Disordered" evidence="1">
    <location>
        <begin position="262"/>
        <end position="281"/>
    </location>
</feature>
<feature type="compositionally biased region" description="Polar residues" evidence="1">
    <location>
        <begin position="1"/>
        <end position="15"/>
    </location>
</feature>
<evidence type="ECO:0000313" key="2">
    <source>
        <dbReference type="EMBL" id="KAF7350946.1"/>
    </source>
</evidence>
<accession>A0A8H6Y2S6</accession>
<proteinExistence type="predicted"/>